<evidence type="ECO:0000313" key="4">
    <source>
        <dbReference type="EMBL" id="BCB96903.1"/>
    </source>
</evidence>
<evidence type="ECO:0000256" key="1">
    <source>
        <dbReference type="ARBA" id="ARBA00022553"/>
    </source>
</evidence>
<dbReference type="PANTHER" id="PTHR44591:SF20">
    <property type="entry name" value="PROTEIN PILH"/>
    <property type="match status" value="1"/>
</dbReference>
<dbReference type="PROSITE" id="PS50110">
    <property type="entry name" value="RESPONSE_REGULATORY"/>
    <property type="match status" value="1"/>
</dbReference>
<dbReference type="CDD" id="cd17546">
    <property type="entry name" value="REC_hyHK_CKI1_RcsC-like"/>
    <property type="match status" value="1"/>
</dbReference>
<dbReference type="InterPro" id="IPR001789">
    <property type="entry name" value="Sig_transdc_resp-reg_receiver"/>
</dbReference>
<dbReference type="Proteomes" id="UP000516360">
    <property type="component" value="Chromosome"/>
</dbReference>
<sequence length="256" mass="28749">MQKIILIVDDLLMIHRIIGQILTDAGYKVLKAENGKKGYEMTMTWKPDLVIMDIEMPVMNGIEATKMIKSAPAISHIPVVILISLGSEEDRENAKKAGADYFLNKPISKDSLLETVKNILHKEKYDINAYITDKISDTVENTDDTGSTAEHKIRRFYPIASPENEMGIFCISRTNNTIDMAEAEINLLVGSINEIVQREIEINQMSNEIIELSEQINFLFNFATQTTGINKIHAFCIAAIETVSKKNISRSGFSYS</sequence>
<keyword evidence="1 2" id="KW-0597">Phosphoprotein</keyword>
<dbReference type="InterPro" id="IPR050595">
    <property type="entry name" value="Bact_response_regulator"/>
</dbReference>
<feature type="domain" description="Response regulatory" evidence="3">
    <location>
        <begin position="4"/>
        <end position="120"/>
    </location>
</feature>
<organism evidence="4 5">
    <name type="scientific">Dissulfurispira thermophila</name>
    <dbReference type="NCBI Taxonomy" id="2715679"/>
    <lineage>
        <taxon>Bacteria</taxon>
        <taxon>Pseudomonadati</taxon>
        <taxon>Nitrospirota</taxon>
        <taxon>Thermodesulfovibrionia</taxon>
        <taxon>Thermodesulfovibrionales</taxon>
        <taxon>Dissulfurispiraceae</taxon>
        <taxon>Dissulfurispira</taxon>
    </lineage>
</organism>
<dbReference type="RefSeq" id="WP_203472063.1">
    <property type="nucleotide sequence ID" value="NZ_AP022873.1"/>
</dbReference>
<gene>
    <name evidence="4" type="ORF">JZK55_18250</name>
</gene>
<keyword evidence="5" id="KW-1185">Reference proteome</keyword>
<reference evidence="4 5" key="1">
    <citation type="submission" date="2020-03" db="EMBL/GenBank/DDBJ databases">
        <title>Complete genome sequences of two sulfur-disproportionating bacterial strains T55J and Mzg5.</title>
        <authorList>
            <person name="Umezawa K."/>
            <person name="Kojima H."/>
            <person name="Kato Y."/>
            <person name="Fukui M."/>
        </authorList>
    </citation>
    <scope>NUCLEOTIDE SEQUENCE [LARGE SCALE GENOMIC DNA]</scope>
    <source>
        <strain evidence="4 5">T55J</strain>
    </source>
</reference>
<dbReference type="AlphaFoldDB" id="A0A7G1H460"/>
<dbReference type="GO" id="GO:0000160">
    <property type="term" value="P:phosphorelay signal transduction system"/>
    <property type="evidence" value="ECO:0007669"/>
    <property type="project" value="InterPro"/>
</dbReference>
<feature type="modified residue" description="4-aspartylphosphate" evidence="2">
    <location>
        <position position="53"/>
    </location>
</feature>
<proteinExistence type="predicted"/>
<evidence type="ECO:0000256" key="2">
    <source>
        <dbReference type="PROSITE-ProRule" id="PRU00169"/>
    </source>
</evidence>
<dbReference type="InterPro" id="IPR011006">
    <property type="entry name" value="CheY-like_superfamily"/>
</dbReference>
<dbReference type="PANTHER" id="PTHR44591">
    <property type="entry name" value="STRESS RESPONSE REGULATOR PROTEIN 1"/>
    <property type="match status" value="1"/>
</dbReference>
<protein>
    <recommendedName>
        <fullName evidence="3">Response regulatory domain-containing protein</fullName>
    </recommendedName>
</protein>
<evidence type="ECO:0000313" key="5">
    <source>
        <dbReference type="Proteomes" id="UP000516360"/>
    </source>
</evidence>
<dbReference type="KEGG" id="dtp:JZK55_18250"/>
<dbReference type="Pfam" id="PF00072">
    <property type="entry name" value="Response_reg"/>
    <property type="match status" value="1"/>
</dbReference>
<dbReference type="Gene3D" id="3.40.50.2300">
    <property type="match status" value="1"/>
</dbReference>
<dbReference type="EMBL" id="AP022873">
    <property type="protein sequence ID" value="BCB96903.1"/>
    <property type="molecule type" value="Genomic_DNA"/>
</dbReference>
<evidence type="ECO:0000259" key="3">
    <source>
        <dbReference type="PROSITE" id="PS50110"/>
    </source>
</evidence>
<name>A0A7G1H460_9BACT</name>
<dbReference type="SUPFAM" id="SSF52172">
    <property type="entry name" value="CheY-like"/>
    <property type="match status" value="1"/>
</dbReference>
<dbReference type="SMART" id="SM00448">
    <property type="entry name" value="REC"/>
    <property type="match status" value="1"/>
</dbReference>
<accession>A0A7G1H460</accession>